<evidence type="ECO:0000313" key="2">
    <source>
        <dbReference type="EMBL" id="GAA0855492.1"/>
    </source>
</evidence>
<evidence type="ECO:0008006" key="4">
    <source>
        <dbReference type="Google" id="ProtNLM"/>
    </source>
</evidence>
<accession>A0ABP3WR32</accession>
<keyword evidence="1" id="KW-0472">Membrane</keyword>
<feature type="transmembrane region" description="Helical" evidence="1">
    <location>
        <begin position="178"/>
        <end position="198"/>
    </location>
</feature>
<dbReference type="Proteomes" id="UP001500359">
    <property type="component" value="Unassembled WGS sequence"/>
</dbReference>
<evidence type="ECO:0000313" key="3">
    <source>
        <dbReference type="Proteomes" id="UP001500359"/>
    </source>
</evidence>
<keyword evidence="3" id="KW-1185">Reference proteome</keyword>
<protein>
    <recommendedName>
        <fullName evidence="4">Yip1 domain-containing protein</fullName>
    </recommendedName>
</protein>
<evidence type="ECO:0000256" key="1">
    <source>
        <dbReference type="SAM" id="Phobius"/>
    </source>
</evidence>
<name>A0ABP3WR32_9ALTE</name>
<dbReference type="EMBL" id="BAAAFD010000003">
    <property type="protein sequence ID" value="GAA0855492.1"/>
    <property type="molecule type" value="Genomic_DNA"/>
</dbReference>
<dbReference type="RefSeq" id="WP_343858170.1">
    <property type="nucleotide sequence ID" value="NZ_BAAAFD010000003.1"/>
</dbReference>
<proteinExistence type="predicted"/>
<feature type="transmembrane region" description="Helical" evidence="1">
    <location>
        <begin position="77"/>
        <end position="100"/>
    </location>
</feature>
<organism evidence="2 3">
    <name type="scientific">Aliiglaciecola litoralis</name>
    <dbReference type="NCBI Taxonomy" id="582857"/>
    <lineage>
        <taxon>Bacteria</taxon>
        <taxon>Pseudomonadati</taxon>
        <taxon>Pseudomonadota</taxon>
        <taxon>Gammaproteobacteria</taxon>
        <taxon>Alteromonadales</taxon>
        <taxon>Alteromonadaceae</taxon>
        <taxon>Aliiglaciecola</taxon>
    </lineage>
</organism>
<keyword evidence="1" id="KW-1133">Transmembrane helix</keyword>
<gene>
    <name evidence="2" type="ORF">GCM10009114_14490</name>
</gene>
<feature type="transmembrane region" description="Helical" evidence="1">
    <location>
        <begin position="204"/>
        <end position="228"/>
    </location>
</feature>
<feature type="transmembrane region" description="Helical" evidence="1">
    <location>
        <begin position="143"/>
        <end position="166"/>
    </location>
</feature>
<reference evidence="3" key="1">
    <citation type="journal article" date="2019" name="Int. J. Syst. Evol. Microbiol.">
        <title>The Global Catalogue of Microorganisms (GCM) 10K type strain sequencing project: providing services to taxonomists for standard genome sequencing and annotation.</title>
        <authorList>
            <consortium name="The Broad Institute Genomics Platform"/>
            <consortium name="The Broad Institute Genome Sequencing Center for Infectious Disease"/>
            <person name="Wu L."/>
            <person name="Ma J."/>
        </authorList>
    </citation>
    <scope>NUCLEOTIDE SEQUENCE [LARGE SCALE GENOMIC DNA]</scope>
    <source>
        <strain evidence="3">JCM 15896</strain>
    </source>
</reference>
<comment type="caution">
    <text evidence="2">The sequence shown here is derived from an EMBL/GenBank/DDBJ whole genome shotgun (WGS) entry which is preliminary data.</text>
</comment>
<keyword evidence="1" id="KW-0812">Transmembrane</keyword>
<sequence>MLNTNSPEKHRTALPQFATWLLSRLTNPAYRDELIGDMEEEYTERQQTNQDANNWLLRQSALAIWDGQKAMVKSTNFLKAVSIILCILVLPTIALFVGWLSNMEEPTEHLWQLLLAGEIHSILLHGDYWEHAWNESGIAHLELAMFINIPSILWVMAFAGSAYALLKRFTPSVWEFSAIALIFLLLPYLFGYVVISWFEPAAQNVGPILAFMMLAPFFTLPIYVCFLFKRFLK</sequence>